<dbReference type="Proteomes" id="UP000011769">
    <property type="component" value="Unassembled WGS sequence"/>
</dbReference>
<reference evidence="1 2" key="1">
    <citation type="journal article" date="2013" name="PLoS ONE">
        <title>Comparative Genomic Characterization of Three Streptococcus parauberis Strains in Fish Pathogen, as Assessed by Wide-Genome Analyses.</title>
        <authorList>
            <person name="Nho S.W."/>
            <person name="Hikima J."/>
            <person name="Park S.B."/>
            <person name="Jang H.B."/>
            <person name="Cha I.S."/>
            <person name="Yasuike M."/>
            <person name="Nakamura Y."/>
            <person name="Fujiwara A."/>
            <person name="Sano M."/>
            <person name="Kanai K."/>
            <person name="Kondo H."/>
            <person name="Hirono I."/>
            <person name="Takeyama H."/>
            <person name="Aoki T."/>
            <person name="Jung T.S."/>
        </authorList>
    </citation>
    <scope>NUCLEOTIDE SEQUENCE [LARGE SCALE GENOMIC DNA]</scope>
    <source>
        <strain evidence="1 2">KRS-02083</strain>
    </source>
</reference>
<evidence type="ECO:0000313" key="2">
    <source>
        <dbReference type="Proteomes" id="UP000011769"/>
    </source>
</evidence>
<proteinExistence type="predicted"/>
<organism evidence="1 2">
    <name type="scientific">Streptococcus parauberis KRS-02083</name>
    <dbReference type="NCBI Taxonomy" id="1207545"/>
    <lineage>
        <taxon>Bacteria</taxon>
        <taxon>Bacillati</taxon>
        <taxon>Bacillota</taxon>
        <taxon>Bacilli</taxon>
        <taxon>Lactobacillales</taxon>
        <taxon>Streptococcaceae</taxon>
        <taxon>Streptococcus</taxon>
    </lineage>
</organism>
<dbReference type="RefSeq" id="WP_004234439.1">
    <property type="nucleotide sequence ID" value="NZ_ALYM01000001.1"/>
</dbReference>
<gene>
    <name evidence="1" type="ORF">SPJ1_0240</name>
</gene>
<name>A0ABP2T1C7_9STRE</name>
<evidence type="ECO:0008006" key="3">
    <source>
        <dbReference type="Google" id="ProtNLM"/>
    </source>
</evidence>
<accession>A0ABP2T1C7</accession>
<comment type="caution">
    <text evidence="1">The sequence shown here is derived from an EMBL/GenBank/DDBJ whole genome shotgun (WGS) entry which is preliminary data.</text>
</comment>
<evidence type="ECO:0000313" key="1">
    <source>
        <dbReference type="EMBL" id="EMG26278.1"/>
    </source>
</evidence>
<sequence>MENEEKIRKKARHELEVLDIYIEEVYARFNNPDENRVLMAACTAYLSAGLSDIDGSVEGLYEKIDGI</sequence>
<protein>
    <recommendedName>
        <fullName evidence="3">Phage protein</fullName>
    </recommendedName>
</protein>
<dbReference type="EMBL" id="ALYM01000001">
    <property type="protein sequence ID" value="EMG26278.1"/>
    <property type="molecule type" value="Genomic_DNA"/>
</dbReference>
<keyword evidence="2" id="KW-1185">Reference proteome</keyword>